<keyword evidence="3" id="KW-1185">Reference proteome</keyword>
<evidence type="ECO:0000256" key="1">
    <source>
        <dbReference type="SAM" id="MobiDB-lite"/>
    </source>
</evidence>
<sequence>MSSQQNKKGKEQSFHILPHPAKTNNPADLQPEQREQLRSDPVQAFHARDPYVPDPKILENLPPATSREELQKRQDEINRRQADGR</sequence>
<organism evidence="2 3">
    <name type="scientific">Coprinopsis marcescibilis</name>
    <name type="common">Agaric fungus</name>
    <name type="synonym">Psathyrella marcescibilis</name>
    <dbReference type="NCBI Taxonomy" id="230819"/>
    <lineage>
        <taxon>Eukaryota</taxon>
        <taxon>Fungi</taxon>
        <taxon>Dikarya</taxon>
        <taxon>Basidiomycota</taxon>
        <taxon>Agaricomycotina</taxon>
        <taxon>Agaricomycetes</taxon>
        <taxon>Agaricomycetidae</taxon>
        <taxon>Agaricales</taxon>
        <taxon>Agaricineae</taxon>
        <taxon>Psathyrellaceae</taxon>
        <taxon>Coprinopsis</taxon>
    </lineage>
</organism>
<protein>
    <submittedName>
        <fullName evidence="2">Uncharacterized protein</fullName>
    </submittedName>
</protein>
<dbReference type="STRING" id="230819.A0A5C3KTX0"/>
<dbReference type="AlphaFoldDB" id="A0A5C3KTX0"/>
<feature type="region of interest" description="Disordered" evidence="1">
    <location>
        <begin position="1"/>
        <end position="85"/>
    </location>
</feature>
<reference evidence="2 3" key="1">
    <citation type="journal article" date="2019" name="Nat. Ecol. Evol.">
        <title>Megaphylogeny resolves global patterns of mushroom evolution.</title>
        <authorList>
            <person name="Varga T."/>
            <person name="Krizsan K."/>
            <person name="Foldi C."/>
            <person name="Dima B."/>
            <person name="Sanchez-Garcia M."/>
            <person name="Sanchez-Ramirez S."/>
            <person name="Szollosi G.J."/>
            <person name="Szarkandi J.G."/>
            <person name="Papp V."/>
            <person name="Albert L."/>
            <person name="Andreopoulos W."/>
            <person name="Angelini C."/>
            <person name="Antonin V."/>
            <person name="Barry K.W."/>
            <person name="Bougher N.L."/>
            <person name="Buchanan P."/>
            <person name="Buyck B."/>
            <person name="Bense V."/>
            <person name="Catcheside P."/>
            <person name="Chovatia M."/>
            <person name="Cooper J."/>
            <person name="Damon W."/>
            <person name="Desjardin D."/>
            <person name="Finy P."/>
            <person name="Geml J."/>
            <person name="Haridas S."/>
            <person name="Hughes K."/>
            <person name="Justo A."/>
            <person name="Karasinski D."/>
            <person name="Kautmanova I."/>
            <person name="Kiss B."/>
            <person name="Kocsube S."/>
            <person name="Kotiranta H."/>
            <person name="LaButti K.M."/>
            <person name="Lechner B.E."/>
            <person name="Liimatainen K."/>
            <person name="Lipzen A."/>
            <person name="Lukacs Z."/>
            <person name="Mihaltcheva S."/>
            <person name="Morgado L.N."/>
            <person name="Niskanen T."/>
            <person name="Noordeloos M.E."/>
            <person name="Ohm R.A."/>
            <person name="Ortiz-Santana B."/>
            <person name="Ovrebo C."/>
            <person name="Racz N."/>
            <person name="Riley R."/>
            <person name="Savchenko A."/>
            <person name="Shiryaev A."/>
            <person name="Soop K."/>
            <person name="Spirin V."/>
            <person name="Szebenyi C."/>
            <person name="Tomsovsky M."/>
            <person name="Tulloss R.E."/>
            <person name="Uehling J."/>
            <person name="Grigoriev I.V."/>
            <person name="Vagvolgyi C."/>
            <person name="Papp T."/>
            <person name="Martin F.M."/>
            <person name="Miettinen O."/>
            <person name="Hibbett D.S."/>
            <person name="Nagy L.G."/>
        </authorList>
    </citation>
    <scope>NUCLEOTIDE SEQUENCE [LARGE SCALE GENOMIC DNA]</scope>
    <source>
        <strain evidence="2 3">CBS 121175</strain>
    </source>
</reference>
<evidence type="ECO:0000313" key="2">
    <source>
        <dbReference type="EMBL" id="TFK23293.1"/>
    </source>
</evidence>
<dbReference type="Proteomes" id="UP000307440">
    <property type="component" value="Unassembled WGS sequence"/>
</dbReference>
<dbReference type="EMBL" id="ML210221">
    <property type="protein sequence ID" value="TFK23293.1"/>
    <property type="molecule type" value="Genomic_DNA"/>
</dbReference>
<evidence type="ECO:0000313" key="3">
    <source>
        <dbReference type="Proteomes" id="UP000307440"/>
    </source>
</evidence>
<name>A0A5C3KTX0_COPMA</name>
<accession>A0A5C3KTX0</accession>
<gene>
    <name evidence="2" type="ORF">FA15DRAFT_670576</name>
</gene>
<dbReference type="OrthoDB" id="2532734at2759"/>
<feature type="compositionally biased region" description="Basic and acidic residues" evidence="1">
    <location>
        <begin position="66"/>
        <end position="85"/>
    </location>
</feature>
<proteinExistence type="predicted"/>